<evidence type="ECO:0000313" key="1">
    <source>
        <dbReference type="EMBL" id="KAF9494630.1"/>
    </source>
</evidence>
<proteinExistence type="predicted"/>
<dbReference type="AlphaFoldDB" id="A0A9P5ZVH1"/>
<reference evidence="1" key="1">
    <citation type="submission" date="2020-11" db="EMBL/GenBank/DDBJ databases">
        <authorList>
            <consortium name="DOE Joint Genome Institute"/>
            <person name="Ahrendt S."/>
            <person name="Riley R."/>
            <person name="Andreopoulos W."/>
            <person name="Labutti K."/>
            <person name="Pangilinan J."/>
            <person name="Ruiz-Duenas F.J."/>
            <person name="Barrasa J.M."/>
            <person name="Sanchez-Garcia M."/>
            <person name="Camarero S."/>
            <person name="Miyauchi S."/>
            <person name="Serrano A."/>
            <person name="Linde D."/>
            <person name="Babiker R."/>
            <person name="Drula E."/>
            <person name="Ayuso-Fernandez I."/>
            <person name="Pacheco R."/>
            <person name="Padilla G."/>
            <person name="Ferreira P."/>
            <person name="Barriuso J."/>
            <person name="Kellner H."/>
            <person name="Castanera R."/>
            <person name="Alfaro M."/>
            <person name="Ramirez L."/>
            <person name="Pisabarro A.G."/>
            <person name="Kuo A."/>
            <person name="Tritt A."/>
            <person name="Lipzen A."/>
            <person name="He G."/>
            <person name="Yan M."/>
            <person name="Ng V."/>
            <person name="Cullen D."/>
            <person name="Martin F."/>
            <person name="Rosso M.-N."/>
            <person name="Henrissat B."/>
            <person name="Hibbett D."/>
            <person name="Martinez A.T."/>
            <person name="Grigoriev I.V."/>
        </authorList>
    </citation>
    <scope>NUCLEOTIDE SEQUENCE</scope>
    <source>
        <strain evidence="1">ATCC 90797</strain>
    </source>
</reference>
<organism evidence="1 2">
    <name type="scientific">Pleurotus eryngii</name>
    <name type="common">Boletus of the steppes</name>
    <dbReference type="NCBI Taxonomy" id="5323"/>
    <lineage>
        <taxon>Eukaryota</taxon>
        <taxon>Fungi</taxon>
        <taxon>Dikarya</taxon>
        <taxon>Basidiomycota</taxon>
        <taxon>Agaricomycotina</taxon>
        <taxon>Agaricomycetes</taxon>
        <taxon>Agaricomycetidae</taxon>
        <taxon>Agaricales</taxon>
        <taxon>Pleurotineae</taxon>
        <taxon>Pleurotaceae</taxon>
        <taxon>Pleurotus</taxon>
    </lineage>
</organism>
<name>A0A9P5ZVH1_PLEER</name>
<dbReference type="Proteomes" id="UP000807025">
    <property type="component" value="Unassembled WGS sequence"/>
</dbReference>
<accession>A0A9P5ZVH1</accession>
<protein>
    <submittedName>
        <fullName evidence="1">Uncharacterized protein</fullName>
    </submittedName>
</protein>
<comment type="caution">
    <text evidence="1">The sequence shown here is derived from an EMBL/GenBank/DDBJ whole genome shotgun (WGS) entry which is preliminary data.</text>
</comment>
<dbReference type="EMBL" id="MU154570">
    <property type="protein sequence ID" value="KAF9494630.1"/>
    <property type="molecule type" value="Genomic_DNA"/>
</dbReference>
<gene>
    <name evidence="1" type="ORF">BDN71DRAFT_1496356</name>
</gene>
<sequence>MGSALSTLALPYSNVPRERGIESARGGGVKLILHIRIEKNSGRITPSIVVSTQIFDTSLVCLTALQLVSRRAGVFTTSVGCHEQETNQCRRPNKPVPFARVVIKFGISYFADALAASGRKFKPSRLTHAVGDVDAVALLLCWGRSNATIVARGEASIGSLRVRYCRKLLATKEEARLEIITLIIPLDMTVIAIKCAKL</sequence>
<evidence type="ECO:0000313" key="2">
    <source>
        <dbReference type="Proteomes" id="UP000807025"/>
    </source>
</evidence>
<keyword evidence="2" id="KW-1185">Reference proteome</keyword>